<dbReference type="GO" id="GO:0045490">
    <property type="term" value="P:pectin catabolic process"/>
    <property type="evidence" value="ECO:0007669"/>
    <property type="project" value="UniProtKB-UniRule"/>
</dbReference>
<dbReference type="AlphaFoldDB" id="A0AAQ3U479"/>
<evidence type="ECO:0000256" key="3">
    <source>
        <dbReference type="ARBA" id="ARBA00023085"/>
    </source>
</evidence>
<dbReference type="SUPFAM" id="SSF51126">
    <property type="entry name" value="Pectin lyase-like"/>
    <property type="match status" value="1"/>
</dbReference>
<keyword evidence="3 5" id="KW-0063">Aspartyl esterase</keyword>
<evidence type="ECO:0000313" key="7">
    <source>
        <dbReference type="EMBL" id="WVZ85050.1"/>
    </source>
</evidence>
<feature type="chain" id="PRO_5042664876" description="Pectinesterase" evidence="5">
    <location>
        <begin position="27"/>
        <end position="389"/>
    </location>
</feature>
<gene>
    <name evidence="7" type="ORF">U9M48_032012</name>
</gene>
<dbReference type="Gene3D" id="2.160.20.10">
    <property type="entry name" value="Single-stranded right-handed beta-helix, Pectin lyase-like"/>
    <property type="match status" value="1"/>
</dbReference>
<protein>
    <recommendedName>
        <fullName evidence="5">Pectinesterase</fullName>
        <ecNumber evidence="5">3.1.1.11</ecNumber>
    </recommendedName>
</protein>
<comment type="catalytic activity">
    <reaction evidence="5">
        <text>[(1-&gt;4)-alpha-D-galacturonosyl methyl ester](n) + n H2O = [(1-&gt;4)-alpha-D-galacturonosyl](n) + n methanol + n H(+)</text>
        <dbReference type="Rhea" id="RHEA:22380"/>
        <dbReference type="Rhea" id="RHEA-COMP:14570"/>
        <dbReference type="Rhea" id="RHEA-COMP:14573"/>
        <dbReference type="ChEBI" id="CHEBI:15377"/>
        <dbReference type="ChEBI" id="CHEBI:15378"/>
        <dbReference type="ChEBI" id="CHEBI:17790"/>
        <dbReference type="ChEBI" id="CHEBI:140522"/>
        <dbReference type="ChEBI" id="CHEBI:140523"/>
        <dbReference type="EC" id="3.1.1.11"/>
    </reaction>
</comment>
<accession>A0AAQ3U479</accession>
<dbReference type="InterPro" id="IPR012334">
    <property type="entry name" value="Pectin_lyas_fold"/>
</dbReference>
<evidence type="ECO:0000259" key="6">
    <source>
        <dbReference type="Pfam" id="PF01095"/>
    </source>
</evidence>
<dbReference type="GO" id="GO:0030599">
    <property type="term" value="F:pectinesterase activity"/>
    <property type="evidence" value="ECO:0007669"/>
    <property type="project" value="UniProtKB-UniRule"/>
</dbReference>
<organism evidence="7 8">
    <name type="scientific">Paspalum notatum var. saurae</name>
    <dbReference type="NCBI Taxonomy" id="547442"/>
    <lineage>
        <taxon>Eukaryota</taxon>
        <taxon>Viridiplantae</taxon>
        <taxon>Streptophyta</taxon>
        <taxon>Embryophyta</taxon>
        <taxon>Tracheophyta</taxon>
        <taxon>Spermatophyta</taxon>
        <taxon>Magnoliopsida</taxon>
        <taxon>Liliopsida</taxon>
        <taxon>Poales</taxon>
        <taxon>Poaceae</taxon>
        <taxon>PACMAD clade</taxon>
        <taxon>Panicoideae</taxon>
        <taxon>Andropogonodae</taxon>
        <taxon>Paspaleae</taxon>
        <taxon>Paspalinae</taxon>
        <taxon>Paspalum</taxon>
    </lineage>
</organism>
<dbReference type="PROSITE" id="PS00503">
    <property type="entry name" value="PECTINESTERASE_2"/>
    <property type="match status" value="1"/>
</dbReference>
<name>A0AAQ3U479_PASNO</name>
<dbReference type="Pfam" id="PF01095">
    <property type="entry name" value="Pectinesterase"/>
    <property type="match status" value="1"/>
</dbReference>
<dbReference type="GO" id="GO:0042545">
    <property type="term" value="P:cell wall modification"/>
    <property type="evidence" value="ECO:0007669"/>
    <property type="project" value="UniProtKB-UniRule"/>
</dbReference>
<evidence type="ECO:0000313" key="8">
    <source>
        <dbReference type="Proteomes" id="UP001341281"/>
    </source>
</evidence>
<evidence type="ECO:0000256" key="2">
    <source>
        <dbReference type="ARBA" id="ARBA00022801"/>
    </source>
</evidence>
<proteinExistence type="predicted"/>
<keyword evidence="5" id="KW-0732">Signal</keyword>
<reference evidence="7 8" key="1">
    <citation type="submission" date="2024-02" db="EMBL/GenBank/DDBJ databases">
        <title>High-quality chromosome-scale genome assembly of Pensacola bahiagrass (Paspalum notatum Flugge var. saurae).</title>
        <authorList>
            <person name="Vega J.M."/>
            <person name="Podio M."/>
            <person name="Orjuela J."/>
            <person name="Siena L.A."/>
            <person name="Pessino S.C."/>
            <person name="Combes M.C."/>
            <person name="Mariac C."/>
            <person name="Albertini E."/>
            <person name="Pupilli F."/>
            <person name="Ortiz J.P.A."/>
            <person name="Leblanc O."/>
        </authorList>
    </citation>
    <scope>NUCLEOTIDE SEQUENCE [LARGE SCALE GENOMIC DNA]</scope>
    <source>
        <strain evidence="7">R1</strain>
        <tissue evidence="7">Leaf</tissue>
    </source>
</reference>
<dbReference type="Proteomes" id="UP001341281">
    <property type="component" value="Chromosome 07"/>
</dbReference>
<evidence type="ECO:0000256" key="1">
    <source>
        <dbReference type="ARBA" id="ARBA00005184"/>
    </source>
</evidence>
<dbReference type="InterPro" id="IPR011050">
    <property type="entry name" value="Pectin_lyase_fold/virulence"/>
</dbReference>
<feature type="active site" evidence="4">
    <location>
        <position position="214"/>
    </location>
</feature>
<feature type="signal peptide" evidence="5">
    <location>
        <begin position="1"/>
        <end position="26"/>
    </location>
</feature>
<dbReference type="PANTHER" id="PTHR31707">
    <property type="entry name" value="PECTINESTERASE"/>
    <property type="match status" value="1"/>
</dbReference>
<feature type="domain" description="Pectinesterase catalytic" evidence="6">
    <location>
        <begin position="166"/>
        <end position="359"/>
    </location>
</feature>
<evidence type="ECO:0000256" key="4">
    <source>
        <dbReference type="PROSITE-ProRule" id="PRU10040"/>
    </source>
</evidence>
<dbReference type="EC" id="3.1.1.11" evidence="5"/>
<keyword evidence="8" id="KW-1185">Reference proteome</keyword>
<dbReference type="InterPro" id="IPR033131">
    <property type="entry name" value="Pectinesterase_Asp_AS"/>
</dbReference>
<evidence type="ECO:0000256" key="5">
    <source>
        <dbReference type="RuleBase" id="RU000589"/>
    </source>
</evidence>
<keyword evidence="2 5" id="KW-0378">Hydrolase</keyword>
<dbReference type="InterPro" id="IPR000070">
    <property type="entry name" value="Pectinesterase_cat"/>
</dbReference>
<dbReference type="EMBL" id="CP144751">
    <property type="protein sequence ID" value="WVZ85050.1"/>
    <property type="molecule type" value="Genomic_DNA"/>
</dbReference>
<sequence>MAHGTCTAASCCLVLVFVFAAACSLGGHSMATTAAAPPPVLPAAAPLPPWVERLLALAAAGSGNAPTLAAVKQRKQKPAVVASDAVAGDGQFATITAALQAAEDPVGSEQDPYIVLIKEGVYDELVSVTRKHVILIGAGMGRSIITGNKSVGIDNLSTNETATLRPAGKQAVALLSRSHNSLIYRCSIEGFQDTLDADTGRQMYLETWISGTVDFIFGYARACFLGCRLLVRRSIDGAHNVITAQGRSDPKDDSGFAFQYCSVTADDGANLTGVETFLGRPWKPHSHVVFMECFLDSIVNFTGWVEWNCSRGQIPDTVVYLEYGNSGPGADTSRRVKNRDVRVANCSEAASYTPGRFINAGDWMPKDVHGRQIIHYTDGLQRPCPSLQA</sequence>
<comment type="pathway">
    <text evidence="1 5">Glycan metabolism; pectin degradation; 2-dehydro-3-deoxy-D-gluconate from pectin: step 1/5.</text>
</comment>